<accession>A0A6H5GVW6</accession>
<feature type="region of interest" description="Disordered" evidence="1">
    <location>
        <begin position="172"/>
        <end position="202"/>
    </location>
</feature>
<dbReference type="Proteomes" id="UP000479000">
    <property type="component" value="Unassembled WGS sequence"/>
</dbReference>
<organism evidence="2 3">
    <name type="scientific">Nesidiocoris tenuis</name>
    <dbReference type="NCBI Taxonomy" id="355587"/>
    <lineage>
        <taxon>Eukaryota</taxon>
        <taxon>Metazoa</taxon>
        <taxon>Ecdysozoa</taxon>
        <taxon>Arthropoda</taxon>
        <taxon>Hexapoda</taxon>
        <taxon>Insecta</taxon>
        <taxon>Pterygota</taxon>
        <taxon>Neoptera</taxon>
        <taxon>Paraneoptera</taxon>
        <taxon>Hemiptera</taxon>
        <taxon>Heteroptera</taxon>
        <taxon>Panheteroptera</taxon>
        <taxon>Cimicomorpha</taxon>
        <taxon>Miridae</taxon>
        <taxon>Dicyphina</taxon>
        <taxon>Nesidiocoris</taxon>
    </lineage>
</organism>
<gene>
    <name evidence="2" type="ORF">NTEN_LOCUS12920</name>
</gene>
<keyword evidence="3" id="KW-1185">Reference proteome</keyword>
<protein>
    <submittedName>
        <fullName evidence="2">Uncharacterized protein</fullName>
    </submittedName>
</protein>
<dbReference type="EMBL" id="CADCXU010019161">
    <property type="protein sequence ID" value="CAB0007648.1"/>
    <property type="molecule type" value="Genomic_DNA"/>
</dbReference>
<feature type="compositionally biased region" description="Polar residues" evidence="1">
    <location>
        <begin position="180"/>
        <end position="195"/>
    </location>
</feature>
<evidence type="ECO:0000256" key="1">
    <source>
        <dbReference type="SAM" id="MobiDB-lite"/>
    </source>
</evidence>
<reference evidence="2 3" key="1">
    <citation type="submission" date="2020-02" db="EMBL/GenBank/DDBJ databases">
        <authorList>
            <person name="Ferguson B K."/>
        </authorList>
    </citation>
    <scope>NUCLEOTIDE SEQUENCE [LARGE SCALE GENOMIC DNA]</scope>
</reference>
<proteinExistence type="predicted"/>
<name>A0A6H5GVW6_9HEMI</name>
<evidence type="ECO:0000313" key="2">
    <source>
        <dbReference type="EMBL" id="CAB0007648.1"/>
    </source>
</evidence>
<evidence type="ECO:0000313" key="3">
    <source>
        <dbReference type="Proteomes" id="UP000479000"/>
    </source>
</evidence>
<dbReference type="AlphaFoldDB" id="A0A6H5GVW6"/>
<sequence length="348" mass="38417">MKRDLKKAVRTKALGPLGVFQERKSSFKSALRMRLHCAWARYLQIPTFALERAHNSSIKSGISRKPCGVHTRGPHYSALGITRGEKNRKNCNSCTSLSYWSEHFSLFLDRNSTGTGSQPPCTMAVRFQGYPPKEPLGTEPPTVSSVSALCGPQPAGGPAAISPLGGSFVEGGRSECGLGQSATRSQRSDPPTDGSNRWPRRIRLPNVSGRPIALRAFRRKRHLDTWGTRFYVSSASIFGQISPKKLRFRDYSQLPRTEENPGRSDPEALAIAHASSPRIAAGPKKKEIAQGDTKKDYIRRPTMDSFIAVMFVLINSTMARILTVLERTSSSTTGDRYPDAFLRYSTAE</sequence>